<evidence type="ECO:0000259" key="8">
    <source>
        <dbReference type="SMART" id="SM00849"/>
    </source>
</evidence>
<proteinExistence type="inferred from homology"/>
<feature type="binding site" evidence="7">
    <location>
        <position position="130"/>
    </location>
    <ligand>
        <name>Zn(2+)</name>
        <dbReference type="ChEBI" id="CHEBI:29105"/>
        <label>2</label>
    </ligand>
</feature>
<dbReference type="PANTHER" id="PTHR43705:SF1">
    <property type="entry name" value="HYDROXYACYLGLUTATHIONE HYDROLASE GLOB"/>
    <property type="match status" value="1"/>
</dbReference>
<dbReference type="Pfam" id="PF16123">
    <property type="entry name" value="HAGH_C"/>
    <property type="match status" value="1"/>
</dbReference>
<dbReference type="SUPFAM" id="SSF56281">
    <property type="entry name" value="Metallo-hydrolase/oxidoreductase"/>
    <property type="match status" value="1"/>
</dbReference>
<dbReference type="PIRSF" id="PIRSF005457">
    <property type="entry name" value="Glx"/>
    <property type="match status" value="1"/>
</dbReference>
<dbReference type="Gene3D" id="3.60.15.10">
    <property type="entry name" value="Ribonuclease Z/Hydroxyacylglutathione hydrolase-like"/>
    <property type="match status" value="1"/>
</dbReference>
<dbReference type="Proteomes" id="UP000091926">
    <property type="component" value="Chromosome"/>
</dbReference>
<dbReference type="InterPro" id="IPR036866">
    <property type="entry name" value="RibonucZ/Hydroxyglut_hydro"/>
</dbReference>
<dbReference type="SMART" id="SM00849">
    <property type="entry name" value="Lactamase_B"/>
    <property type="match status" value="1"/>
</dbReference>
<dbReference type="InterPro" id="IPR001279">
    <property type="entry name" value="Metallo-B-lactamas"/>
</dbReference>
<dbReference type="NCBIfam" id="TIGR03413">
    <property type="entry name" value="GSH_gloB"/>
    <property type="match status" value="1"/>
</dbReference>
<dbReference type="GO" id="GO:0019243">
    <property type="term" value="P:methylglyoxal catabolic process to D-lactate via S-lactoyl-glutathione"/>
    <property type="evidence" value="ECO:0007669"/>
    <property type="project" value="UniProtKB-UniRule"/>
</dbReference>
<feature type="domain" description="Metallo-beta-lactamase" evidence="8">
    <location>
        <begin position="9"/>
        <end position="168"/>
    </location>
</feature>
<dbReference type="HAMAP" id="MF_01374">
    <property type="entry name" value="Glyoxalase_2"/>
    <property type="match status" value="1"/>
</dbReference>
<dbReference type="UniPathway" id="UPA00619">
    <property type="reaction ID" value="UER00676"/>
</dbReference>
<dbReference type="KEGG" id="bfz:BAU07_22330"/>
<dbReference type="CDD" id="cd07723">
    <property type="entry name" value="hydroxyacylglutathione_hydrolase_MBL-fold"/>
    <property type="match status" value="1"/>
</dbReference>
<evidence type="ECO:0000256" key="6">
    <source>
        <dbReference type="ARBA" id="ARBA00022833"/>
    </source>
</evidence>
<evidence type="ECO:0000256" key="5">
    <source>
        <dbReference type="ARBA" id="ARBA00022801"/>
    </source>
</evidence>
<dbReference type="EC" id="3.1.2.6" evidence="7"/>
<comment type="similarity">
    <text evidence="3 7">Belongs to the metallo-beta-lactamase superfamily. Glyoxalase II family.</text>
</comment>
<feature type="binding site" evidence="7">
    <location>
        <position position="130"/>
    </location>
    <ligand>
        <name>Zn(2+)</name>
        <dbReference type="ChEBI" id="CHEBI:29105"/>
        <label>1</label>
    </ligand>
</feature>
<comment type="cofactor">
    <cofactor evidence="7">
        <name>Zn(2+)</name>
        <dbReference type="ChEBI" id="CHEBI:29105"/>
    </cofactor>
    <text evidence="7">Binds 2 Zn(2+) ions per subunit.</text>
</comment>
<evidence type="ECO:0000313" key="10">
    <source>
        <dbReference type="Proteomes" id="UP000091926"/>
    </source>
</evidence>
<dbReference type="GO" id="GO:0046872">
    <property type="term" value="F:metal ion binding"/>
    <property type="evidence" value="ECO:0007669"/>
    <property type="project" value="UniProtKB-KW"/>
</dbReference>
<feature type="binding site" evidence="7">
    <location>
        <position position="108"/>
    </location>
    <ligand>
        <name>Zn(2+)</name>
        <dbReference type="ChEBI" id="CHEBI:29105"/>
        <label>1</label>
    </ligand>
</feature>
<comment type="subunit">
    <text evidence="7">Monomer.</text>
</comment>
<comment type="pathway">
    <text evidence="2 7">Secondary metabolite metabolism; methylglyoxal degradation; (R)-lactate from methylglyoxal: step 2/2.</text>
</comment>
<protein>
    <recommendedName>
        <fullName evidence="7">Hydroxyacylglutathione hydrolase</fullName>
        <ecNumber evidence="7">3.1.2.6</ecNumber>
    </recommendedName>
    <alternativeName>
        <fullName evidence="7">Glyoxalase II</fullName>
        <shortName evidence="7">Glx II</shortName>
    </alternativeName>
</protein>
<reference evidence="9 10" key="1">
    <citation type="submission" date="2016-06" db="EMBL/GenBank/DDBJ databases">
        <title>Complete genome sequences of Bordetella bronchialis and Bordetella flabilis.</title>
        <authorList>
            <person name="LiPuma J.J."/>
            <person name="Spilker T."/>
        </authorList>
    </citation>
    <scope>NUCLEOTIDE SEQUENCE [LARGE SCALE GENOMIC DNA]</scope>
    <source>
        <strain evidence="9 10">AU10664</strain>
    </source>
</reference>
<dbReference type="RefSeq" id="WP_066665641.1">
    <property type="nucleotide sequence ID" value="NZ_CBCSCL010000038.1"/>
</dbReference>
<dbReference type="GO" id="GO:0004416">
    <property type="term" value="F:hydroxyacylglutathione hydrolase activity"/>
    <property type="evidence" value="ECO:0007669"/>
    <property type="project" value="UniProtKB-UniRule"/>
</dbReference>
<feature type="binding site" evidence="7">
    <location>
        <position position="52"/>
    </location>
    <ligand>
        <name>Zn(2+)</name>
        <dbReference type="ChEBI" id="CHEBI:29105"/>
        <label>1</label>
    </ligand>
</feature>
<sequence length="257" mass="28134">MVPLPAFSDNYIWLLRRQGLAAVVDPGDAEPVLRALQADGLQLRAILLTHHHNDHVGGVLELSRATGAVVYGPAGEILPQCDFPLKEGDTVELPELDLRLDVLDVPGHTAGHIAYVGRAVGLEPLLFCGDTLFAGGCGRLFEGTPAQMAASLAKFVTLRAETQVCCAHEYTLGNLRWALAVEPDNRTLQQWYERAQRLRERGLPTLPSTIGLERDTNPFLRAQQVDVAKAAAVWAGRSLTSPVEVFAVLREWKNNFK</sequence>
<evidence type="ECO:0000256" key="1">
    <source>
        <dbReference type="ARBA" id="ARBA00001623"/>
    </source>
</evidence>
<keyword evidence="6 7" id="KW-0862">Zinc</keyword>
<dbReference type="PANTHER" id="PTHR43705">
    <property type="entry name" value="HYDROXYACYLGLUTATHIONE HYDROLASE"/>
    <property type="match status" value="1"/>
</dbReference>
<keyword evidence="10" id="KW-1185">Reference proteome</keyword>
<feature type="binding site" evidence="7">
    <location>
        <position position="50"/>
    </location>
    <ligand>
        <name>Zn(2+)</name>
        <dbReference type="ChEBI" id="CHEBI:29105"/>
        <label>1</label>
    </ligand>
</feature>
<evidence type="ECO:0000256" key="2">
    <source>
        <dbReference type="ARBA" id="ARBA00004963"/>
    </source>
</evidence>
<dbReference type="InterPro" id="IPR032282">
    <property type="entry name" value="HAGH_C"/>
</dbReference>
<feature type="binding site" evidence="7">
    <location>
        <position position="55"/>
    </location>
    <ligand>
        <name>Zn(2+)</name>
        <dbReference type="ChEBI" id="CHEBI:29105"/>
        <label>2</label>
    </ligand>
</feature>
<comment type="catalytic activity">
    <reaction evidence="1 7">
        <text>an S-(2-hydroxyacyl)glutathione + H2O = a 2-hydroxy carboxylate + glutathione + H(+)</text>
        <dbReference type="Rhea" id="RHEA:21864"/>
        <dbReference type="ChEBI" id="CHEBI:15377"/>
        <dbReference type="ChEBI" id="CHEBI:15378"/>
        <dbReference type="ChEBI" id="CHEBI:57925"/>
        <dbReference type="ChEBI" id="CHEBI:58896"/>
        <dbReference type="ChEBI" id="CHEBI:71261"/>
        <dbReference type="EC" id="3.1.2.6"/>
    </reaction>
</comment>
<name>A0A193GMW8_9BORD</name>
<dbReference type="STRING" id="463014.BAU07_22330"/>
<evidence type="ECO:0000256" key="4">
    <source>
        <dbReference type="ARBA" id="ARBA00022723"/>
    </source>
</evidence>
<comment type="function">
    <text evidence="7">Thiolesterase that catalyzes the hydrolysis of S-D-lactoyl-glutathione to form glutathione and D-lactic acid.</text>
</comment>
<accession>A0A193GMW8</accession>
<dbReference type="EMBL" id="CP016172">
    <property type="protein sequence ID" value="ANN80694.1"/>
    <property type="molecule type" value="Genomic_DNA"/>
</dbReference>
<evidence type="ECO:0000313" key="9">
    <source>
        <dbReference type="EMBL" id="ANN80694.1"/>
    </source>
</evidence>
<keyword evidence="5 7" id="KW-0378">Hydrolase</keyword>
<dbReference type="InterPro" id="IPR035680">
    <property type="entry name" value="Clx_II_MBL"/>
</dbReference>
<keyword evidence="4 7" id="KW-0479">Metal-binding</keyword>
<evidence type="ECO:0000256" key="3">
    <source>
        <dbReference type="ARBA" id="ARBA00006759"/>
    </source>
</evidence>
<gene>
    <name evidence="7" type="primary">gloB</name>
    <name evidence="9" type="ORF">BAU07_22330</name>
</gene>
<dbReference type="InterPro" id="IPR017782">
    <property type="entry name" value="Hydroxyacylglutathione_Hdrlase"/>
</dbReference>
<dbReference type="InterPro" id="IPR050110">
    <property type="entry name" value="Glyoxalase_II_hydrolase"/>
</dbReference>
<evidence type="ECO:0000256" key="7">
    <source>
        <dbReference type="HAMAP-Rule" id="MF_01374"/>
    </source>
</evidence>
<feature type="binding site" evidence="7">
    <location>
        <position position="168"/>
    </location>
    <ligand>
        <name>Zn(2+)</name>
        <dbReference type="ChEBI" id="CHEBI:29105"/>
        <label>2</label>
    </ligand>
</feature>
<organism evidence="9 10">
    <name type="scientific">Bordetella flabilis</name>
    <dbReference type="NCBI Taxonomy" id="463014"/>
    <lineage>
        <taxon>Bacteria</taxon>
        <taxon>Pseudomonadati</taxon>
        <taxon>Pseudomonadota</taxon>
        <taxon>Betaproteobacteria</taxon>
        <taxon>Burkholderiales</taxon>
        <taxon>Alcaligenaceae</taxon>
        <taxon>Bordetella</taxon>
    </lineage>
</organism>
<dbReference type="Pfam" id="PF00753">
    <property type="entry name" value="Lactamase_B"/>
    <property type="match status" value="1"/>
</dbReference>
<feature type="binding site" evidence="7">
    <location>
        <position position="54"/>
    </location>
    <ligand>
        <name>Zn(2+)</name>
        <dbReference type="ChEBI" id="CHEBI:29105"/>
        <label>2</label>
    </ligand>
</feature>
<dbReference type="AlphaFoldDB" id="A0A193GMW8"/>